<dbReference type="Proteomes" id="UP000092993">
    <property type="component" value="Unassembled WGS sequence"/>
</dbReference>
<sequence>MCVEILSVYKASHGRRFLGGMSPTACPRQHLLERTRNERITLCSVARTRVRIYKAMSEVQALQLRFRIS</sequence>
<dbReference type="EMBL" id="LUGG01000003">
    <property type="protein sequence ID" value="OBZ76289.1"/>
    <property type="molecule type" value="Genomic_DNA"/>
</dbReference>
<proteinExistence type="predicted"/>
<protein>
    <submittedName>
        <fullName evidence="1">Uncharacterized protein</fullName>
    </submittedName>
</protein>
<dbReference type="AlphaFoldDB" id="A0A1C7MIQ3"/>
<reference evidence="1 2" key="1">
    <citation type="submission" date="2016-03" db="EMBL/GenBank/DDBJ databases">
        <title>Whole genome sequencing of Grifola frondosa 9006-11.</title>
        <authorList>
            <person name="Min B."/>
            <person name="Park H."/>
            <person name="Kim J.-G."/>
            <person name="Cho H."/>
            <person name="Oh Y.-L."/>
            <person name="Kong W.-S."/>
            <person name="Choi I.-G."/>
        </authorList>
    </citation>
    <scope>NUCLEOTIDE SEQUENCE [LARGE SCALE GENOMIC DNA]</scope>
    <source>
        <strain evidence="1 2">9006-11</strain>
    </source>
</reference>
<organism evidence="1 2">
    <name type="scientific">Grifola frondosa</name>
    <name type="common">Maitake</name>
    <name type="synonym">Polyporus frondosus</name>
    <dbReference type="NCBI Taxonomy" id="5627"/>
    <lineage>
        <taxon>Eukaryota</taxon>
        <taxon>Fungi</taxon>
        <taxon>Dikarya</taxon>
        <taxon>Basidiomycota</taxon>
        <taxon>Agaricomycotina</taxon>
        <taxon>Agaricomycetes</taxon>
        <taxon>Polyporales</taxon>
        <taxon>Grifolaceae</taxon>
        <taxon>Grifola</taxon>
    </lineage>
</organism>
<gene>
    <name evidence="1" type="ORF">A0H81_02932</name>
</gene>
<accession>A0A1C7MIQ3</accession>
<keyword evidence="2" id="KW-1185">Reference proteome</keyword>
<name>A0A1C7MIQ3_GRIFR</name>
<evidence type="ECO:0000313" key="1">
    <source>
        <dbReference type="EMBL" id="OBZ76289.1"/>
    </source>
</evidence>
<evidence type="ECO:0000313" key="2">
    <source>
        <dbReference type="Proteomes" id="UP000092993"/>
    </source>
</evidence>
<comment type="caution">
    <text evidence="1">The sequence shown here is derived from an EMBL/GenBank/DDBJ whole genome shotgun (WGS) entry which is preliminary data.</text>
</comment>